<proteinExistence type="predicted"/>
<comment type="caution">
    <text evidence="1">The sequence shown here is derived from an EMBL/GenBank/DDBJ whole genome shotgun (WGS) entry which is preliminary data.</text>
</comment>
<organism evidence="1">
    <name type="scientific">marine sediment metagenome</name>
    <dbReference type="NCBI Taxonomy" id="412755"/>
    <lineage>
        <taxon>unclassified sequences</taxon>
        <taxon>metagenomes</taxon>
        <taxon>ecological metagenomes</taxon>
    </lineage>
</organism>
<accession>A0A0F9C639</accession>
<evidence type="ECO:0000313" key="1">
    <source>
        <dbReference type="EMBL" id="KKL44753.1"/>
    </source>
</evidence>
<name>A0A0F9C639_9ZZZZ</name>
<dbReference type="Gene3D" id="3.90.70.10">
    <property type="entry name" value="Cysteine proteinases"/>
    <property type="match status" value="1"/>
</dbReference>
<gene>
    <name evidence="1" type="ORF">LCGC14_2362490</name>
</gene>
<dbReference type="SUPFAM" id="SSF54001">
    <property type="entry name" value="Cysteine proteinases"/>
    <property type="match status" value="1"/>
</dbReference>
<protein>
    <submittedName>
        <fullName evidence="1">Uncharacterized protein</fullName>
    </submittedName>
</protein>
<feature type="non-terminal residue" evidence="1">
    <location>
        <position position="219"/>
    </location>
</feature>
<dbReference type="InterPro" id="IPR038765">
    <property type="entry name" value="Papain-like_cys_pep_sf"/>
</dbReference>
<dbReference type="AlphaFoldDB" id="A0A0F9C639"/>
<sequence>MKHPIPLRYRLRKGGCPKQPDDFRDIKLGDTPYVPDPNCPSWEQGFDNEITHDRLKREHQGSSLSCVGQGWSKYLEMLNLIEEGLVDLSARDIYSQIYLPQGGAYIRDGAKIAVNKGNCLETLLTSYQNENPPTEAFMRLRSDATPQTIADALTYRSKKFVYLDTSYPLTDEDWENIRQVIWQFGGFVSGYKRHCMYVSGYYLKNGKKTIRFINSYGEN</sequence>
<dbReference type="EMBL" id="LAZR01034644">
    <property type="protein sequence ID" value="KKL44753.1"/>
    <property type="molecule type" value="Genomic_DNA"/>
</dbReference>
<reference evidence="1" key="1">
    <citation type="journal article" date="2015" name="Nature">
        <title>Complex archaea that bridge the gap between prokaryotes and eukaryotes.</title>
        <authorList>
            <person name="Spang A."/>
            <person name="Saw J.H."/>
            <person name="Jorgensen S.L."/>
            <person name="Zaremba-Niedzwiedzka K."/>
            <person name="Martijn J."/>
            <person name="Lind A.E."/>
            <person name="van Eijk R."/>
            <person name="Schleper C."/>
            <person name="Guy L."/>
            <person name="Ettema T.J."/>
        </authorList>
    </citation>
    <scope>NUCLEOTIDE SEQUENCE</scope>
</reference>